<protein>
    <submittedName>
        <fullName evidence="1">DUF2950 domain-containing protein</fullName>
    </submittedName>
</protein>
<dbReference type="EMBL" id="CP032695">
    <property type="protein sequence ID" value="AYG61924.1"/>
    <property type="molecule type" value="Genomic_DNA"/>
</dbReference>
<keyword evidence="1" id="KW-0614">Plasmid</keyword>
<organism evidence="1 2">
    <name type="scientific">Rhizobium jaguaris</name>
    <dbReference type="NCBI Taxonomy" id="1312183"/>
    <lineage>
        <taxon>Bacteria</taxon>
        <taxon>Pseudomonadati</taxon>
        <taxon>Pseudomonadota</taxon>
        <taxon>Alphaproteobacteria</taxon>
        <taxon>Hyphomicrobiales</taxon>
        <taxon>Rhizobiaceae</taxon>
        <taxon>Rhizobium/Agrobacterium group</taxon>
        <taxon>Rhizobium</taxon>
    </lineage>
</organism>
<geneLocation type="plasmid" evidence="2">
    <name>prccge525c</name>
</geneLocation>
<dbReference type="RefSeq" id="WP_120706861.1">
    <property type="nucleotide sequence ID" value="NZ_CP032695.1"/>
</dbReference>
<dbReference type="OrthoDB" id="108782at2"/>
<dbReference type="AlphaFoldDB" id="A0A387G0M3"/>
<dbReference type="KEGG" id="rjg:CCGE525_23965"/>
<accession>A0A387G0M3</accession>
<evidence type="ECO:0000313" key="1">
    <source>
        <dbReference type="EMBL" id="AYG61924.1"/>
    </source>
</evidence>
<dbReference type="Pfam" id="PF11453">
    <property type="entry name" value="DUF2950"/>
    <property type="match status" value="1"/>
</dbReference>
<evidence type="ECO:0000313" key="2">
    <source>
        <dbReference type="Proteomes" id="UP000282195"/>
    </source>
</evidence>
<name>A0A387G0M3_9HYPH</name>
<dbReference type="Proteomes" id="UP000282195">
    <property type="component" value="Plasmid pRCCGE525c"/>
</dbReference>
<dbReference type="InterPro" id="IPR021556">
    <property type="entry name" value="DUF2950"/>
</dbReference>
<proteinExistence type="predicted"/>
<reference evidence="1 2" key="1">
    <citation type="submission" date="2018-10" db="EMBL/GenBank/DDBJ databases">
        <title>Rhizobium etli, R. leguminosarum and a new Rhizobium genospecies from Phaseolus dumosus.</title>
        <authorList>
            <person name="Ramirez-Puebla S.T."/>
            <person name="Rogel-Hernandez M.A."/>
            <person name="Guerrero G."/>
            <person name="Ormeno-Orrillo E."/>
            <person name="Martinez-Romero J.C."/>
            <person name="Negrete-Yankelevich S."/>
            <person name="Martinez-Romero E."/>
        </authorList>
    </citation>
    <scope>NUCLEOTIDE SEQUENCE [LARGE SCALE GENOMIC DNA]</scope>
    <source>
        <strain evidence="1 2">CCGE525</strain>
        <plasmid evidence="2">prccge525c</plasmid>
    </source>
</reference>
<gene>
    <name evidence="1" type="ORF">CCGE525_23965</name>
</gene>
<sequence length="315" mass="34719">MRTTRGMQLAALIIGASVLALSSGHTGMAQNRQRLESFASGSKSPEFDQPSQAIDRFKAVMASDDVEGLAQLLGLDAAKLKASEEAVVAFGLIKEGAARQVAVQDIWDRKIVAVGDKLWPLPFPLVKREDGKWAFDTQAGLEEILNRRIGENELQTIQTMHDYVLAQHVYASEPRNGDGIHEYAQVLISDKGKRNGLYWPAESEDDASPASDLIESAAFGKALKGEGYFGYRYRILKGQGPNVFGGRHSYVVNGHMTDGFALIAWPVKYRETGVQTFIISDQSVIYERDLGEDTTKIAESIKEFNPDHNWSIVGE</sequence>
<keyword evidence="2" id="KW-1185">Reference proteome</keyword>